<feature type="region of interest" description="Disordered" evidence="1">
    <location>
        <begin position="21"/>
        <end position="49"/>
    </location>
</feature>
<dbReference type="GO" id="GO:0005524">
    <property type="term" value="F:ATP binding"/>
    <property type="evidence" value="ECO:0007669"/>
    <property type="project" value="InterPro"/>
</dbReference>
<dbReference type="InterPro" id="IPR003959">
    <property type="entry name" value="ATPase_AAA_core"/>
</dbReference>
<dbReference type="InterPro" id="IPR003593">
    <property type="entry name" value="AAA+_ATPase"/>
</dbReference>
<evidence type="ECO:0000259" key="2">
    <source>
        <dbReference type="SMART" id="SM00382"/>
    </source>
</evidence>
<dbReference type="PANTHER" id="PTHR23389:SF3">
    <property type="entry name" value="CHROMOSOME TRANSMISSION FIDELITY PROTEIN 18 HOMOLOG"/>
    <property type="match status" value="1"/>
</dbReference>
<accession>A5DS23</accession>
<dbReference type="OrthoDB" id="2195431at2759"/>
<dbReference type="SUPFAM" id="SSF52540">
    <property type="entry name" value="P-loop containing nucleoside triphosphate hydrolases"/>
    <property type="match status" value="1"/>
</dbReference>
<dbReference type="Proteomes" id="UP000001996">
    <property type="component" value="Unassembled WGS sequence"/>
</dbReference>
<feature type="compositionally biased region" description="Low complexity" evidence="1">
    <location>
        <begin position="478"/>
        <end position="495"/>
    </location>
</feature>
<dbReference type="KEGG" id="lel:PVL30_000154"/>
<dbReference type="OMA" id="RWLKGWE"/>
<dbReference type="STRING" id="379508.A5DS23"/>
<dbReference type="FunCoup" id="A5DS23">
    <property type="interactions" value="839"/>
</dbReference>
<feature type="compositionally biased region" description="Basic residues" evidence="1">
    <location>
        <begin position="496"/>
        <end position="506"/>
    </location>
</feature>
<sequence length="892" mass="100397">MSELGTIDFGNSLFGQSILGLRDSDPSKKNGTENVSLQGEDTMKGASASASANANASAIGSGSGNEDANVDFPQIVRNDLETETKYVKLFNGEIVNLRKTSLKKNVLELDSEFSLLDMESLRSKAELRVRIKENNKKLGNGYLRPTPEPTPDKNKISNLKPNNDSSKIWTEKYCPRSFLQLCSAGNDKQYRVIMKWLSSWSSYANNESRNHGRDDMDSMKRPHRKILLIHGPPGVGKTISAHILARQMGFNVQELNAANSMDTLPQASSSSLSTVGNAHANASTALKLKILNSLTSNSVSDSTKPSCLLIDELDSLANVNEVSRVLADLVHSDERATWSKRSYNNDASGRNGDKKSRKRKDKILNRPIICIANDIYARQSGRVGPNPLEKIRAISEVVAFKRPSLAQKATGVKVSGNAMKSVKDFLMSVNEKENLGLDYREIGDICESCEGDFRACLNQMQFNGRRLNLDELSRSKRNINNGYSSSNSNINSNSHSHSHSHNHSHSKTTSTATLQDKSISWFAMVDDIFKRDPQLKKEENFNKLLIKYMDGPGKAVTSSSDSFEKIINGVFNQYLDIVHFQDNSLRRPTQLSDWLHYYDKFNQANMDTSQYFPLVALKSWSLFSDIKSQKNAVDNNPLVPNMRNLAFESYETLKENKQAARSAMQNIPIPLKLAVGAHNLETLATLFLPFLSKILTPNLSSKIKTQLSSYELAVVDKVARLSIGIDIKLEFERHIESGQSNLKFSPDWDTLSQFKNDIFRTTQIWDTKICQAKRHNLFPLMTERIAEIKSAKVKRSRKVLEEEAEFEGTLKKSRKNSDQMQQHQLNDSSAQTKNNYFFKERYDSVKAGLLDTGLENKHPVETLSNTRIWVNYNEGFSNAVRKEITWSDFWHP</sequence>
<evidence type="ECO:0000313" key="4">
    <source>
        <dbReference type="Proteomes" id="UP000001996"/>
    </source>
</evidence>
<feature type="region of interest" description="Disordered" evidence="1">
    <location>
        <begin position="478"/>
        <end position="510"/>
    </location>
</feature>
<dbReference type="AlphaFoldDB" id="A5DS23"/>
<dbReference type="CDD" id="cd00009">
    <property type="entry name" value="AAA"/>
    <property type="match status" value="1"/>
</dbReference>
<name>A5DS23_LODEL</name>
<dbReference type="GO" id="GO:0016887">
    <property type="term" value="F:ATP hydrolysis activity"/>
    <property type="evidence" value="ECO:0007669"/>
    <property type="project" value="InterPro"/>
</dbReference>
<reference evidence="3 4" key="1">
    <citation type="journal article" date="2009" name="Nature">
        <title>Evolution of pathogenicity and sexual reproduction in eight Candida genomes.</title>
        <authorList>
            <person name="Butler G."/>
            <person name="Rasmussen M.D."/>
            <person name="Lin M.F."/>
            <person name="Santos M.A."/>
            <person name="Sakthikumar S."/>
            <person name="Munro C.A."/>
            <person name="Rheinbay E."/>
            <person name="Grabherr M."/>
            <person name="Forche A."/>
            <person name="Reedy J.L."/>
            <person name="Agrafioti I."/>
            <person name="Arnaud M.B."/>
            <person name="Bates S."/>
            <person name="Brown A.J."/>
            <person name="Brunke S."/>
            <person name="Costanzo M.C."/>
            <person name="Fitzpatrick D.A."/>
            <person name="de Groot P.W."/>
            <person name="Harris D."/>
            <person name="Hoyer L.L."/>
            <person name="Hube B."/>
            <person name="Klis F.M."/>
            <person name="Kodira C."/>
            <person name="Lennard N."/>
            <person name="Logue M.E."/>
            <person name="Martin R."/>
            <person name="Neiman A.M."/>
            <person name="Nikolaou E."/>
            <person name="Quail M.A."/>
            <person name="Quinn J."/>
            <person name="Santos M.C."/>
            <person name="Schmitzberger F.F."/>
            <person name="Sherlock G."/>
            <person name="Shah P."/>
            <person name="Silverstein K.A."/>
            <person name="Skrzypek M.S."/>
            <person name="Soll D."/>
            <person name="Staggs R."/>
            <person name="Stansfield I."/>
            <person name="Stumpf M.P."/>
            <person name="Sudbery P.E."/>
            <person name="Srikantha T."/>
            <person name="Zeng Q."/>
            <person name="Berman J."/>
            <person name="Berriman M."/>
            <person name="Heitman J."/>
            <person name="Gow N.A."/>
            <person name="Lorenz M.C."/>
            <person name="Birren B.W."/>
            <person name="Kellis M."/>
            <person name="Cuomo C.A."/>
        </authorList>
    </citation>
    <scope>NUCLEOTIDE SEQUENCE [LARGE SCALE GENOMIC DNA]</scope>
    <source>
        <strain evidence="4">ATCC 11503 / BCRC 21390 / CBS 2605 / JCM 1781 / NBRC 1676 / NRRL YB-4239</strain>
    </source>
</reference>
<dbReference type="SMART" id="SM00382">
    <property type="entry name" value="AAA"/>
    <property type="match status" value="1"/>
</dbReference>
<dbReference type="VEuPathDB" id="FungiDB:LELG_00159"/>
<dbReference type="EMBL" id="CH981524">
    <property type="protein sequence ID" value="EDK41981.1"/>
    <property type="molecule type" value="Genomic_DNA"/>
</dbReference>
<dbReference type="PANTHER" id="PTHR23389">
    <property type="entry name" value="CHROMOSOME TRANSMISSION FIDELITY FACTOR 18"/>
    <property type="match status" value="1"/>
</dbReference>
<feature type="domain" description="AAA+ ATPase" evidence="2">
    <location>
        <begin position="223"/>
        <end position="404"/>
    </location>
</feature>
<dbReference type="InParanoid" id="A5DS23"/>
<dbReference type="GeneID" id="5235098"/>
<dbReference type="Gene3D" id="1.10.8.60">
    <property type="match status" value="1"/>
</dbReference>
<feature type="region of interest" description="Disordered" evidence="1">
    <location>
        <begin position="137"/>
        <end position="161"/>
    </location>
</feature>
<dbReference type="HOGENOM" id="CLU_004894_3_1_1"/>
<dbReference type="InterPro" id="IPR027417">
    <property type="entry name" value="P-loop_NTPase"/>
</dbReference>
<organism evidence="3 4">
    <name type="scientific">Lodderomyces elongisporus (strain ATCC 11503 / CBS 2605 / JCM 1781 / NBRC 1676 / NRRL YB-4239)</name>
    <name type="common">Yeast</name>
    <name type="synonym">Saccharomyces elongisporus</name>
    <dbReference type="NCBI Taxonomy" id="379508"/>
    <lineage>
        <taxon>Eukaryota</taxon>
        <taxon>Fungi</taxon>
        <taxon>Dikarya</taxon>
        <taxon>Ascomycota</taxon>
        <taxon>Saccharomycotina</taxon>
        <taxon>Pichiomycetes</taxon>
        <taxon>Debaryomycetaceae</taxon>
        <taxon>Candida/Lodderomyces clade</taxon>
        <taxon>Lodderomyces</taxon>
    </lineage>
</organism>
<evidence type="ECO:0000313" key="3">
    <source>
        <dbReference type="EMBL" id="EDK41981.1"/>
    </source>
</evidence>
<protein>
    <recommendedName>
        <fullName evidence="2">AAA+ ATPase domain-containing protein</fullName>
    </recommendedName>
</protein>
<feature type="compositionally biased region" description="Basic and acidic residues" evidence="1">
    <location>
        <begin position="22"/>
        <end position="31"/>
    </location>
</feature>
<evidence type="ECO:0000256" key="1">
    <source>
        <dbReference type="SAM" id="MobiDB-lite"/>
    </source>
</evidence>
<dbReference type="Pfam" id="PF00004">
    <property type="entry name" value="AAA"/>
    <property type="match status" value="1"/>
</dbReference>
<dbReference type="GO" id="GO:0003677">
    <property type="term" value="F:DNA binding"/>
    <property type="evidence" value="ECO:0007669"/>
    <property type="project" value="TreeGrafter"/>
</dbReference>
<dbReference type="Gene3D" id="3.40.50.300">
    <property type="entry name" value="P-loop containing nucleotide triphosphate hydrolases"/>
    <property type="match status" value="1"/>
</dbReference>
<dbReference type="GO" id="GO:0005634">
    <property type="term" value="C:nucleus"/>
    <property type="evidence" value="ECO:0007669"/>
    <property type="project" value="TreeGrafter"/>
</dbReference>
<keyword evidence="4" id="KW-1185">Reference proteome</keyword>
<gene>
    <name evidence="3" type="ORF">LELG_00159</name>
</gene>
<dbReference type="eggNOG" id="KOG1969">
    <property type="taxonomic scope" value="Eukaryota"/>
</dbReference>
<proteinExistence type="predicted"/>